<protein>
    <submittedName>
        <fullName evidence="1">Uncharacterized protein</fullName>
    </submittedName>
</protein>
<evidence type="ECO:0000313" key="1">
    <source>
        <dbReference type="EMBL" id="GBN18454.1"/>
    </source>
</evidence>
<reference evidence="1 2" key="1">
    <citation type="journal article" date="2019" name="Sci. Rep.">
        <title>Orb-weaving spider Araneus ventricosus genome elucidates the spidroin gene catalogue.</title>
        <authorList>
            <person name="Kono N."/>
            <person name="Nakamura H."/>
            <person name="Ohtoshi R."/>
            <person name="Moran D.A.P."/>
            <person name="Shinohara A."/>
            <person name="Yoshida Y."/>
            <person name="Fujiwara M."/>
            <person name="Mori M."/>
            <person name="Tomita M."/>
            <person name="Arakawa K."/>
        </authorList>
    </citation>
    <scope>NUCLEOTIDE SEQUENCE [LARGE SCALE GENOMIC DNA]</scope>
</reference>
<sequence>MSNYVKNKVHLRDHQIDKLKTAHQEGEELSLKIDKTKVPNYDMYLTPTQITQIWKRKQITISKTQLKKTDGFLPFSAPFIPALFAGAKALTLGAASGAAGWGAKKALDKISGSGCKKKPLGKGVYQNWEYPTK</sequence>
<dbReference type="AlphaFoldDB" id="A0A4Y2LVM7"/>
<dbReference type="OrthoDB" id="6459476at2759"/>
<name>A0A4Y2LVM7_ARAVE</name>
<comment type="caution">
    <text evidence="1">The sequence shown here is derived from an EMBL/GenBank/DDBJ whole genome shotgun (WGS) entry which is preliminary data.</text>
</comment>
<dbReference type="EMBL" id="BGPR01006379">
    <property type="protein sequence ID" value="GBN18454.1"/>
    <property type="molecule type" value="Genomic_DNA"/>
</dbReference>
<keyword evidence="2" id="KW-1185">Reference proteome</keyword>
<accession>A0A4Y2LVM7</accession>
<evidence type="ECO:0000313" key="2">
    <source>
        <dbReference type="Proteomes" id="UP000499080"/>
    </source>
</evidence>
<dbReference type="Proteomes" id="UP000499080">
    <property type="component" value="Unassembled WGS sequence"/>
</dbReference>
<organism evidence="1 2">
    <name type="scientific">Araneus ventricosus</name>
    <name type="common">Orbweaver spider</name>
    <name type="synonym">Epeira ventricosa</name>
    <dbReference type="NCBI Taxonomy" id="182803"/>
    <lineage>
        <taxon>Eukaryota</taxon>
        <taxon>Metazoa</taxon>
        <taxon>Ecdysozoa</taxon>
        <taxon>Arthropoda</taxon>
        <taxon>Chelicerata</taxon>
        <taxon>Arachnida</taxon>
        <taxon>Araneae</taxon>
        <taxon>Araneomorphae</taxon>
        <taxon>Entelegynae</taxon>
        <taxon>Araneoidea</taxon>
        <taxon>Araneidae</taxon>
        <taxon>Araneus</taxon>
    </lineage>
</organism>
<gene>
    <name evidence="1" type="ORF">AVEN_78479_1</name>
</gene>
<proteinExistence type="predicted"/>